<organism evidence="2 3">
    <name type="scientific">Caenimonas aquaedulcis</name>
    <dbReference type="NCBI Taxonomy" id="2793270"/>
    <lineage>
        <taxon>Bacteria</taxon>
        <taxon>Pseudomonadati</taxon>
        <taxon>Pseudomonadota</taxon>
        <taxon>Betaproteobacteria</taxon>
        <taxon>Burkholderiales</taxon>
        <taxon>Comamonadaceae</taxon>
        <taxon>Caenimonas</taxon>
    </lineage>
</organism>
<sequence length="229" mass="24526">MRRRGTSGFTLIELLVALFVMALLAILSWRGLDGMTRAQAQTEARADGVLALQVGLAQWDADLDALQQVPQASAIEWNGRVLRMTRRSTASATDGVLVVAWTRRAVNGVGTWLRWQSAPVVTRGDLQAAWAAADAWSQSPGEESMQREVAIVPLDEWQIYFFRENAWTNPLSSDVKTAAAPAVPGAPAVQAAAVIPDGVRLVLTLPGGQPITGTLSTDWVRPTVGGSKG</sequence>
<accession>A0A931MHR5</accession>
<dbReference type="Proteomes" id="UP000651050">
    <property type="component" value="Unassembled WGS sequence"/>
</dbReference>
<dbReference type="Pfam" id="PF07963">
    <property type="entry name" value="N_methyl"/>
    <property type="match status" value="1"/>
</dbReference>
<dbReference type="AlphaFoldDB" id="A0A931MHR5"/>
<proteinExistence type="predicted"/>
<dbReference type="InterPro" id="IPR012902">
    <property type="entry name" value="N_methyl_site"/>
</dbReference>
<keyword evidence="1" id="KW-1133">Transmembrane helix</keyword>
<gene>
    <name evidence="2" type="ORF">I5803_15100</name>
</gene>
<reference evidence="2" key="1">
    <citation type="submission" date="2020-11" db="EMBL/GenBank/DDBJ databases">
        <title>Bacterial whole genome sequence for Caenimonas sp. DR4.4.</title>
        <authorList>
            <person name="Le V."/>
            <person name="Ko S.-R."/>
            <person name="Ahn C.-Y."/>
            <person name="Oh H.-M."/>
        </authorList>
    </citation>
    <scope>NUCLEOTIDE SEQUENCE</scope>
    <source>
        <strain evidence="2">DR4.4</strain>
    </source>
</reference>
<evidence type="ECO:0000313" key="2">
    <source>
        <dbReference type="EMBL" id="MBG9389356.1"/>
    </source>
</evidence>
<dbReference type="SUPFAM" id="SSF54523">
    <property type="entry name" value="Pili subunits"/>
    <property type="match status" value="1"/>
</dbReference>
<evidence type="ECO:0000256" key="1">
    <source>
        <dbReference type="SAM" id="Phobius"/>
    </source>
</evidence>
<dbReference type="NCBIfam" id="TIGR02532">
    <property type="entry name" value="IV_pilin_GFxxxE"/>
    <property type="match status" value="1"/>
</dbReference>
<protein>
    <submittedName>
        <fullName evidence="2">Prepilin-type N-terminal cleavage/methylation domain-containing protein</fullName>
    </submittedName>
</protein>
<dbReference type="EMBL" id="JADWYS010000001">
    <property type="protein sequence ID" value="MBG9389356.1"/>
    <property type="molecule type" value="Genomic_DNA"/>
</dbReference>
<keyword evidence="1" id="KW-0812">Transmembrane</keyword>
<keyword evidence="1" id="KW-0472">Membrane</keyword>
<feature type="transmembrane region" description="Helical" evidence="1">
    <location>
        <begin position="12"/>
        <end position="32"/>
    </location>
</feature>
<dbReference type="RefSeq" id="WP_196987155.1">
    <property type="nucleotide sequence ID" value="NZ_JADWYS010000001.1"/>
</dbReference>
<dbReference type="InterPro" id="IPR045584">
    <property type="entry name" value="Pilin-like"/>
</dbReference>
<name>A0A931MHR5_9BURK</name>
<evidence type="ECO:0000313" key="3">
    <source>
        <dbReference type="Proteomes" id="UP000651050"/>
    </source>
</evidence>
<comment type="caution">
    <text evidence="2">The sequence shown here is derived from an EMBL/GenBank/DDBJ whole genome shotgun (WGS) entry which is preliminary data.</text>
</comment>
<dbReference type="PROSITE" id="PS00409">
    <property type="entry name" value="PROKAR_NTER_METHYL"/>
    <property type="match status" value="1"/>
</dbReference>
<keyword evidence="3" id="KW-1185">Reference proteome</keyword>